<reference evidence="4 5" key="1">
    <citation type="submission" date="2014-02" db="EMBL/GenBank/DDBJ databases">
        <title>Single nucleus genome sequencing reveals high similarity among nuclei of an endomycorrhizal fungus.</title>
        <authorList>
            <person name="Lin K."/>
            <person name="Geurts R."/>
            <person name="Zhang Z."/>
            <person name="Limpens E."/>
            <person name="Saunders D.G."/>
            <person name="Mu D."/>
            <person name="Pang E."/>
            <person name="Cao H."/>
            <person name="Cha H."/>
            <person name="Lin T."/>
            <person name="Zhou Q."/>
            <person name="Shang Y."/>
            <person name="Li Y."/>
            <person name="Ivanov S."/>
            <person name="Sharma T."/>
            <person name="Velzen R.V."/>
            <person name="Ruijter N.D."/>
            <person name="Aanen D.K."/>
            <person name="Win J."/>
            <person name="Kamoun S."/>
            <person name="Bisseling T."/>
            <person name="Huang S."/>
        </authorList>
    </citation>
    <scope>NUCLEOTIDE SEQUENCE [LARGE SCALE GENOMIC DNA]</scope>
    <source>
        <strain evidence="5">DAOM197198w</strain>
    </source>
</reference>
<evidence type="ECO:0000256" key="1">
    <source>
        <dbReference type="ARBA" id="ARBA00008164"/>
    </source>
</evidence>
<dbReference type="EMBL" id="JEMT01027306">
    <property type="protein sequence ID" value="EXX57663.1"/>
    <property type="molecule type" value="Genomic_DNA"/>
</dbReference>
<dbReference type="GO" id="GO:0098552">
    <property type="term" value="C:side of membrane"/>
    <property type="evidence" value="ECO:0007669"/>
    <property type="project" value="UniProtKB-ARBA"/>
</dbReference>
<dbReference type="PANTHER" id="PTHR10264">
    <property type="entry name" value="BAND 7 PROTEIN-RELATED"/>
    <property type="match status" value="1"/>
</dbReference>
<accession>A0A015LSM6</accession>
<dbReference type="HOGENOM" id="CLU_024949_4_0_1"/>
<dbReference type="Proteomes" id="UP000022910">
    <property type="component" value="Unassembled WGS sequence"/>
</dbReference>
<dbReference type="Gene3D" id="6.10.250.2090">
    <property type="match status" value="1"/>
</dbReference>
<dbReference type="SMR" id="A0A015LSM6"/>
<dbReference type="GO" id="GO:0005886">
    <property type="term" value="C:plasma membrane"/>
    <property type="evidence" value="ECO:0007669"/>
    <property type="project" value="InterPro"/>
</dbReference>
<organism evidence="4 5">
    <name type="scientific">Rhizophagus irregularis (strain DAOM 197198w)</name>
    <name type="common">Glomus intraradices</name>
    <dbReference type="NCBI Taxonomy" id="1432141"/>
    <lineage>
        <taxon>Eukaryota</taxon>
        <taxon>Fungi</taxon>
        <taxon>Fungi incertae sedis</taxon>
        <taxon>Mucoromycota</taxon>
        <taxon>Glomeromycotina</taxon>
        <taxon>Glomeromycetes</taxon>
        <taxon>Glomerales</taxon>
        <taxon>Glomeraceae</taxon>
        <taxon>Rhizophagus</taxon>
    </lineage>
</organism>
<dbReference type="InterPro" id="IPR036013">
    <property type="entry name" value="Band_7/SPFH_dom_sf"/>
</dbReference>
<gene>
    <name evidence="4" type="ORF">RirG_205040</name>
</gene>
<evidence type="ECO:0000259" key="3">
    <source>
        <dbReference type="SMART" id="SM00244"/>
    </source>
</evidence>
<name>A0A015LSM6_RHIIW</name>
<dbReference type="PANTHER" id="PTHR10264:SF19">
    <property type="entry name" value="AT06885P-RELATED"/>
    <property type="match status" value="1"/>
</dbReference>
<dbReference type="FunFam" id="3.30.479.30:FF:000004">
    <property type="entry name" value="Putative membrane protease family, stomatin"/>
    <property type="match status" value="1"/>
</dbReference>
<dbReference type="SMART" id="SM00244">
    <property type="entry name" value="PHB"/>
    <property type="match status" value="1"/>
</dbReference>
<protein>
    <recommendedName>
        <fullName evidence="3">Band 7 domain-containing protein</fullName>
    </recommendedName>
</protein>
<dbReference type="PRINTS" id="PR00721">
    <property type="entry name" value="STOMATIN"/>
</dbReference>
<dbReference type="InterPro" id="IPR043202">
    <property type="entry name" value="Band-7_stomatin-like"/>
</dbReference>
<dbReference type="OrthoDB" id="2105077at2759"/>
<dbReference type="Gene3D" id="3.30.479.30">
    <property type="entry name" value="Band 7 domain"/>
    <property type="match status" value="1"/>
</dbReference>
<dbReference type="InterPro" id="IPR001972">
    <property type="entry name" value="Stomatin_HflK_fam"/>
</dbReference>
<comment type="caution">
    <text evidence="4">The sequence shown here is derived from an EMBL/GenBank/DDBJ whole genome shotgun (WGS) entry which is preliminary data.</text>
</comment>
<sequence length="316" mass="35278">MSTSATNPYDSNNSQGFNGLITTQPESKKQMQPSYAAEYPIADNSHTFYGGMLNCLGSCVGFIGSIPVCPCPSPYKKIEQGHVGLITQFGKFYKIVDPGLIKVNLFTEHVHKVDVKIQITEIPHQYIMTKDNVYVEIFSVIYWHVVDPYQTMFGIANVRKALIERTQTTLRQTLGARILQDCIENRDAIAFEIKETIDEPANRWGVKVESILIKDIVFSKELQESLSTAAQQKRIGESKVIAAQAEVDAAKLMKQAAELLNSPAAMQIRYLETMSSMSKASGTKVIFMPYSTNDCSNKNLDLIKASVYEQIADQKN</sequence>
<dbReference type="Pfam" id="PF01145">
    <property type="entry name" value="Band_7"/>
    <property type="match status" value="1"/>
</dbReference>
<proteinExistence type="inferred from homology"/>
<dbReference type="InterPro" id="IPR001107">
    <property type="entry name" value="Band_7"/>
</dbReference>
<dbReference type="SUPFAM" id="SSF117892">
    <property type="entry name" value="Band 7/SPFH domain"/>
    <property type="match status" value="1"/>
</dbReference>
<comment type="similarity">
    <text evidence="1">Belongs to the band 7/mec-2 family.</text>
</comment>
<dbReference type="CDD" id="cd13437">
    <property type="entry name" value="SPFH_alloslipin"/>
    <property type="match status" value="1"/>
</dbReference>
<evidence type="ECO:0000313" key="4">
    <source>
        <dbReference type="EMBL" id="EXX57663.1"/>
    </source>
</evidence>
<feature type="region of interest" description="Disordered" evidence="2">
    <location>
        <begin position="1"/>
        <end position="21"/>
    </location>
</feature>
<dbReference type="OMA" id="KFGRFER"/>
<dbReference type="AlphaFoldDB" id="A0A015LSM6"/>
<dbReference type="STRING" id="1432141.A0A015LSM6"/>
<keyword evidence="5" id="KW-1185">Reference proteome</keyword>
<evidence type="ECO:0000313" key="5">
    <source>
        <dbReference type="Proteomes" id="UP000022910"/>
    </source>
</evidence>
<evidence type="ECO:0000256" key="2">
    <source>
        <dbReference type="SAM" id="MobiDB-lite"/>
    </source>
</evidence>
<feature type="domain" description="Band 7" evidence="3">
    <location>
        <begin position="73"/>
        <end position="230"/>
    </location>
</feature>